<keyword evidence="6 12" id="KW-0436">Ligase</keyword>
<accession>A0AAV2Z9F8</accession>
<dbReference type="SUPFAM" id="SSF52374">
    <property type="entry name" value="Nucleotidylyl transferase"/>
    <property type="match status" value="1"/>
</dbReference>
<evidence type="ECO:0000256" key="5">
    <source>
        <dbReference type="ARBA" id="ARBA00022490"/>
    </source>
</evidence>
<sequence length="1024" mass="115468">MWRCARRPLRACAAKPSRTALAMRSMATVDKSSTLSLPDALHERTKVEPLAASFEPQAVERGWQAHWQHVLQAHKRERGARDKFTMILPPPNVTGALHIGHALTITIQDTLARWHRMRGRDVDWIPGLDHAGIATQSVVERKLMKEKAQTKDDLGRDAFVGEVWKWNEQYGGRILDQIDHLGATVDKQQHYFTLDDTRSKAVIDAFVRLYDQGLVYRRRRMVNWCPTLKTAISDIEVDSEQLTQPTLKVLPGHSQPVEFGVMHRIHYKLADSDETLLVDTTRPETIFGDVAVAIHPDDERYKRYHGKHVLHPFTNERIPIVLDSELVNMELGTGVVKITPAHDPKDYECGLRHSLEEVEVIDAEGKMCGRVPESYLGIGRFEARKRIPHATTLSICSRSGNIIEPLLMPQWFVDTSQMAKRAADNVRSGALAIEPKSHIHTWFFFLDNMQDWCVSRQLWWGHRIPAYRIRNHPTASGNEWVVARSLEEAKAKASAMQGVEVSDSDLEQDNDVLDTWFSSGLLPLSVFGWPDEQNPDVAAKLKAKYPLDVMETGSDILFFWVARMAMLCEQFSGELPFKRVLLHPMVRDKTGRKMSKSLGNVIDPLHVIHGISLEKLTAGLLEGNISPREIKKAEKDLKREFPKGIPSCGTDALRLALASYLQQGRQINMDVQRIVSYRHFCNKVWNAVRYALPLLKNESLERQSLVESKQNMALADKWILSRLAEAVATCNAGIESGHLASSVAALQRFFVQELCDVYIEFSKPILYGNRLSADDFQSEDEIAAKKLSAQSTLFHCLDQSLRLFHPFTPFVTEELWHRLQEHQPAEGLGTKQPSILSAAFPESQEAEQWRDLQAEAEMSLVLDIIHGIRSLKHTIKTIAPNATTSDSDVVEIVCSNDQVQAMVAANTGDIAGQSRIRVTLTTHEADSACLTHSVSDSCKIAMQVPQDSETSQRVQKEVARLEKRVQKSTQALQALEQRRAGPEYRVKVPEAVQAQDEARVTQLETEILATTKSLSSLQGLQQYF</sequence>
<dbReference type="InterPro" id="IPR033705">
    <property type="entry name" value="Anticodon_Ia_Val"/>
</dbReference>
<evidence type="ECO:0000256" key="11">
    <source>
        <dbReference type="ARBA" id="ARBA00029936"/>
    </source>
</evidence>
<evidence type="ECO:0000256" key="3">
    <source>
        <dbReference type="ARBA" id="ARBA00011245"/>
    </source>
</evidence>
<feature type="coiled-coil region" evidence="13">
    <location>
        <begin position="951"/>
        <end position="978"/>
    </location>
</feature>
<dbReference type="EMBL" id="DAKRPA010000025">
    <property type="protein sequence ID" value="DBA02926.1"/>
    <property type="molecule type" value="Genomic_DNA"/>
</dbReference>
<reference evidence="16" key="2">
    <citation type="journal article" date="2023" name="Microbiol Resour">
        <title>Decontamination and Annotation of the Draft Genome Sequence of the Oomycete Lagenidium giganteum ARSEF 373.</title>
        <authorList>
            <person name="Morgan W.R."/>
            <person name="Tartar A."/>
        </authorList>
    </citation>
    <scope>NUCLEOTIDE SEQUENCE</scope>
    <source>
        <strain evidence="16">ARSEF 373</strain>
    </source>
</reference>
<keyword evidence="10 12" id="KW-0030">Aminoacyl-tRNA synthetase</keyword>
<dbReference type="NCBIfam" id="TIGR00422">
    <property type="entry name" value="valS"/>
    <property type="match status" value="1"/>
</dbReference>
<evidence type="ECO:0000256" key="2">
    <source>
        <dbReference type="ARBA" id="ARBA00005594"/>
    </source>
</evidence>
<dbReference type="InterPro" id="IPR009080">
    <property type="entry name" value="tRNAsynth_Ia_anticodon-bd"/>
</dbReference>
<dbReference type="Pfam" id="PF00133">
    <property type="entry name" value="tRNA-synt_1"/>
    <property type="match status" value="1"/>
</dbReference>
<protein>
    <recommendedName>
        <fullName evidence="4">valine--tRNA ligase</fullName>
        <ecNumber evidence="4">6.1.1.9</ecNumber>
    </recommendedName>
    <alternativeName>
        <fullName evidence="11">Valyl-tRNA synthetase</fullName>
    </alternativeName>
</protein>
<dbReference type="PANTHER" id="PTHR11946">
    <property type="entry name" value="VALYL-TRNA SYNTHETASES"/>
    <property type="match status" value="1"/>
</dbReference>
<evidence type="ECO:0000259" key="15">
    <source>
        <dbReference type="Pfam" id="PF08264"/>
    </source>
</evidence>
<dbReference type="GO" id="GO:0002161">
    <property type="term" value="F:aminoacyl-tRNA deacylase activity"/>
    <property type="evidence" value="ECO:0007669"/>
    <property type="project" value="InterPro"/>
</dbReference>
<organism evidence="16 17">
    <name type="scientific">Lagenidium giganteum</name>
    <dbReference type="NCBI Taxonomy" id="4803"/>
    <lineage>
        <taxon>Eukaryota</taxon>
        <taxon>Sar</taxon>
        <taxon>Stramenopiles</taxon>
        <taxon>Oomycota</taxon>
        <taxon>Peronosporomycetes</taxon>
        <taxon>Pythiales</taxon>
        <taxon>Pythiaceae</taxon>
    </lineage>
</organism>
<dbReference type="PANTHER" id="PTHR11946:SF109">
    <property type="entry name" value="VALINE--TRNA LIGASE"/>
    <property type="match status" value="1"/>
</dbReference>
<evidence type="ECO:0000256" key="1">
    <source>
        <dbReference type="ARBA" id="ARBA00004496"/>
    </source>
</evidence>
<dbReference type="FunFam" id="3.40.50.620:FF:000457">
    <property type="entry name" value="Predicted protein"/>
    <property type="match status" value="1"/>
</dbReference>
<proteinExistence type="inferred from homology"/>
<comment type="subcellular location">
    <subcellularLocation>
        <location evidence="1">Cytoplasm</location>
    </subcellularLocation>
</comment>
<keyword evidence="9 12" id="KW-0648">Protein biosynthesis</keyword>
<evidence type="ECO:0000313" key="17">
    <source>
        <dbReference type="Proteomes" id="UP001146120"/>
    </source>
</evidence>
<evidence type="ECO:0000256" key="7">
    <source>
        <dbReference type="ARBA" id="ARBA00022741"/>
    </source>
</evidence>
<dbReference type="Gene3D" id="3.40.50.620">
    <property type="entry name" value="HUPs"/>
    <property type="match status" value="2"/>
</dbReference>
<comment type="caution">
    <text evidence="16">The sequence shown here is derived from an EMBL/GenBank/DDBJ whole genome shotgun (WGS) entry which is preliminary data.</text>
</comment>
<dbReference type="FunFam" id="1.10.730.10:FF:000009">
    <property type="entry name" value="Valine--tRNA ligase, mitochondrial"/>
    <property type="match status" value="1"/>
</dbReference>
<dbReference type="CDD" id="cd07962">
    <property type="entry name" value="Anticodon_Ia_Val"/>
    <property type="match status" value="1"/>
</dbReference>
<dbReference type="SUPFAM" id="SSF47323">
    <property type="entry name" value="Anticodon-binding domain of a subclass of class I aminoacyl-tRNA synthetases"/>
    <property type="match status" value="1"/>
</dbReference>
<dbReference type="Pfam" id="PF08264">
    <property type="entry name" value="Anticodon_1"/>
    <property type="match status" value="1"/>
</dbReference>
<dbReference type="GO" id="GO:0004832">
    <property type="term" value="F:valine-tRNA ligase activity"/>
    <property type="evidence" value="ECO:0007669"/>
    <property type="project" value="UniProtKB-EC"/>
</dbReference>
<evidence type="ECO:0000256" key="12">
    <source>
        <dbReference type="RuleBase" id="RU363035"/>
    </source>
</evidence>
<dbReference type="InterPro" id="IPR014729">
    <property type="entry name" value="Rossmann-like_a/b/a_fold"/>
</dbReference>
<dbReference type="GO" id="GO:0005829">
    <property type="term" value="C:cytosol"/>
    <property type="evidence" value="ECO:0007669"/>
    <property type="project" value="TreeGrafter"/>
</dbReference>
<dbReference type="Gene3D" id="1.10.287.380">
    <property type="entry name" value="Valyl-tRNA synthetase, C-terminal domain"/>
    <property type="match status" value="1"/>
</dbReference>
<dbReference type="Proteomes" id="UP001146120">
    <property type="component" value="Unassembled WGS sequence"/>
</dbReference>
<feature type="domain" description="Methionyl/Valyl/Leucyl/Isoleucyl-tRNA synthetase anticodon-binding" evidence="15">
    <location>
        <begin position="716"/>
        <end position="876"/>
    </location>
</feature>
<keyword evidence="8 12" id="KW-0067">ATP-binding</keyword>
<dbReference type="PROSITE" id="PS00178">
    <property type="entry name" value="AA_TRNA_LIGASE_I"/>
    <property type="match status" value="1"/>
</dbReference>
<dbReference type="GO" id="GO:0005524">
    <property type="term" value="F:ATP binding"/>
    <property type="evidence" value="ECO:0007669"/>
    <property type="project" value="UniProtKB-KW"/>
</dbReference>
<keyword evidence="13" id="KW-0175">Coiled coil</keyword>
<keyword evidence="17" id="KW-1185">Reference proteome</keyword>
<comment type="subunit">
    <text evidence="3">Monomer.</text>
</comment>
<dbReference type="InterPro" id="IPR009008">
    <property type="entry name" value="Val/Leu/Ile-tRNA-synth_edit"/>
</dbReference>
<dbReference type="NCBIfam" id="NF004349">
    <property type="entry name" value="PRK05729.1"/>
    <property type="match status" value="1"/>
</dbReference>
<dbReference type="InterPro" id="IPR013155">
    <property type="entry name" value="M/V/L/I-tRNA-synth_anticd-bd"/>
</dbReference>
<dbReference type="PRINTS" id="PR00986">
    <property type="entry name" value="TRNASYNTHVAL"/>
</dbReference>
<feature type="domain" description="Aminoacyl-tRNA synthetase class Ia" evidence="14">
    <location>
        <begin position="65"/>
        <end position="670"/>
    </location>
</feature>
<evidence type="ECO:0000256" key="4">
    <source>
        <dbReference type="ARBA" id="ARBA00013169"/>
    </source>
</evidence>
<dbReference type="InterPro" id="IPR002303">
    <property type="entry name" value="Valyl-tRNA_ligase"/>
</dbReference>
<keyword evidence="5" id="KW-0963">Cytoplasm</keyword>
<dbReference type="InterPro" id="IPR001412">
    <property type="entry name" value="aa-tRNA-synth_I_CS"/>
</dbReference>
<evidence type="ECO:0000256" key="13">
    <source>
        <dbReference type="SAM" id="Coils"/>
    </source>
</evidence>
<dbReference type="InterPro" id="IPR037118">
    <property type="entry name" value="Val-tRNA_synth_C_sf"/>
</dbReference>
<dbReference type="AlphaFoldDB" id="A0AAV2Z9F8"/>
<evidence type="ECO:0000256" key="8">
    <source>
        <dbReference type="ARBA" id="ARBA00022840"/>
    </source>
</evidence>
<evidence type="ECO:0000256" key="9">
    <source>
        <dbReference type="ARBA" id="ARBA00022917"/>
    </source>
</evidence>
<dbReference type="FunFam" id="3.40.50.620:FF:000032">
    <property type="entry name" value="Valine--tRNA ligase"/>
    <property type="match status" value="1"/>
</dbReference>
<evidence type="ECO:0000313" key="16">
    <source>
        <dbReference type="EMBL" id="DBA02926.1"/>
    </source>
</evidence>
<evidence type="ECO:0000256" key="6">
    <source>
        <dbReference type="ARBA" id="ARBA00022598"/>
    </source>
</evidence>
<dbReference type="SUPFAM" id="SSF50677">
    <property type="entry name" value="ValRS/IleRS/LeuRS editing domain"/>
    <property type="match status" value="1"/>
</dbReference>
<dbReference type="Gene3D" id="1.10.730.10">
    <property type="entry name" value="Isoleucyl-tRNA Synthetase, Domain 1"/>
    <property type="match status" value="1"/>
</dbReference>
<dbReference type="InterPro" id="IPR002300">
    <property type="entry name" value="aa-tRNA-synth_Ia"/>
</dbReference>
<dbReference type="GO" id="GO:0006438">
    <property type="term" value="P:valyl-tRNA aminoacylation"/>
    <property type="evidence" value="ECO:0007669"/>
    <property type="project" value="InterPro"/>
</dbReference>
<dbReference type="CDD" id="cd00817">
    <property type="entry name" value="ValRS_core"/>
    <property type="match status" value="1"/>
</dbReference>
<dbReference type="Gene3D" id="3.90.740.10">
    <property type="entry name" value="Valyl/Leucyl/Isoleucyl-tRNA synthetase, editing domain"/>
    <property type="match status" value="1"/>
</dbReference>
<evidence type="ECO:0000256" key="10">
    <source>
        <dbReference type="ARBA" id="ARBA00023146"/>
    </source>
</evidence>
<keyword evidence="7 12" id="KW-0547">Nucleotide-binding</keyword>
<name>A0AAV2Z9F8_9STRA</name>
<gene>
    <name evidence="16" type="ORF">N0F65_005953</name>
</gene>
<comment type="similarity">
    <text evidence="2 12">Belongs to the class-I aminoacyl-tRNA synthetase family.</text>
</comment>
<dbReference type="EC" id="6.1.1.9" evidence="4"/>
<evidence type="ECO:0000259" key="14">
    <source>
        <dbReference type="Pfam" id="PF00133"/>
    </source>
</evidence>
<reference evidence="16" key="1">
    <citation type="submission" date="2022-11" db="EMBL/GenBank/DDBJ databases">
        <authorList>
            <person name="Morgan W.R."/>
            <person name="Tartar A."/>
        </authorList>
    </citation>
    <scope>NUCLEOTIDE SEQUENCE</scope>
    <source>
        <strain evidence="16">ARSEF 373</strain>
    </source>
</reference>